<dbReference type="GO" id="GO:0004803">
    <property type="term" value="F:transposase activity"/>
    <property type="evidence" value="ECO:0007669"/>
    <property type="project" value="InterPro"/>
</dbReference>
<organism evidence="2 3">
    <name type="scientific">Paenirhodobacter hankyongi</name>
    <dbReference type="NCBI Taxonomy" id="2294033"/>
    <lineage>
        <taxon>Bacteria</taxon>
        <taxon>Pseudomonadati</taxon>
        <taxon>Pseudomonadota</taxon>
        <taxon>Alphaproteobacteria</taxon>
        <taxon>Rhodobacterales</taxon>
        <taxon>Rhodobacter group</taxon>
        <taxon>Paenirhodobacter</taxon>
    </lineage>
</organism>
<dbReference type="AlphaFoldDB" id="A0A421BUI8"/>
<sequence length="148" mass="16528">MQTRRTLKALFGLPLRRSEPVRRHWSEAHGEGHTFPWDGEWLACKHDSTRRCECRKAHLAMDTVTGDIRAVEFTSSRQGDSSILPELLSQIPDGENIDTVTTDGAHDTGRCHAAILEHGGEPIIPIRRHGGAWKPDFPVTCAPFVPRS</sequence>
<feature type="domain" description="Transposase IS4-like" evidence="1">
    <location>
        <begin position="38"/>
        <end position="127"/>
    </location>
</feature>
<protein>
    <submittedName>
        <fullName evidence="2">IS4/IS5 family transposase</fullName>
    </submittedName>
</protein>
<keyword evidence="3" id="KW-1185">Reference proteome</keyword>
<gene>
    <name evidence="2" type="ORF">DYS74_04885</name>
</gene>
<proteinExistence type="predicted"/>
<comment type="caution">
    <text evidence="2">The sequence shown here is derived from an EMBL/GenBank/DDBJ whole genome shotgun (WGS) entry which is preliminary data.</text>
</comment>
<dbReference type="Pfam" id="PF01609">
    <property type="entry name" value="DDE_Tnp_1"/>
    <property type="match status" value="1"/>
</dbReference>
<dbReference type="InterPro" id="IPR002559">
    <property type="entry name" value="Transposase_11"/>
</dbReference>
<evidence type="ECO:0000313" key="2">
    <source>
        <dbReference type="EMBL" id="RLL71944.1"/>
    </source>
</evidence>
<dbReference type="EMBL" id="RCHI01000003">
    <property type="protein sequence ID" value="RLL71944.1"/>
    <property type="molecule type" value="Genomic_DNA"/>
</dbReference>
<name>A0A421BUI8_9RHOB</name>
<evidence type="ECO:0000259" key="1">
    <source>
        <dbReference type="Pfam" id="PF01609"/>
    </source>
</evidence>
<dbReference type="GO" id="GO:0006313">
    <property type="term" value="P:DNA transposition"/>
    <property type="evidence" value="ECO:0007669"/>
    <property type="project" value="InterPro"/>
</dbReference>
<evidence type="ECO:0000313" key="3">
    <source>
        <dbReference type="Proteomes" id="UP000279673"/>
    </source>
</evidence>
<dbReference type="Proteomes" id="UP000279673">
    <property type="component" value="Unassembled WGS sequence"/>
</dbReference>
<accession>A0A421BUI8</accession>
<reference evidence="2 3" key="1">
    <citation type="submission" date="2018-10" db="EMBL/GenBank/DDBJ databases">
        <title>Rhodobacter sp . BO-81.</title>
        <authorList>
            <person name="Im W.T."/>
        </authorList>
    </citation>
    <scope>NUCLEOTIDE SEQUENCE [LARGE SCALE GENOMIC DNA]</scope>
    <source>
        <strain evidence="2 3">BO-81</strain>
    </source>
</reference>
<dbReference type="GO" id="GO:0003677">
    <property type="term" value="F:DNA binding"/>
    <property type="evidence" value="ECO:0007669"/>
    <property type="project" value="InterPro"/>
</dbReference>